<dbReference type="RefSeq" id="WP_112222440.1">
    <property type="nucleotide sequence ID" value="NZ_CP047673.1"/>
</dbReference>
<evidence type="ECO:0000313" key="9">
    <source>
        <dbReference type="EMBL" id="RAZ78958.1"/>
    </source>
</evidence>
<dbReference type="PANTHER" id="PTHR42709">
    <property type="entry name" value="ALKALINE PHOSPHATASE LIKE PROTEIN"/>
    <property type="match status" value="1"/>
</dbReference>
<dbReference type="AlphaFoldDB" id="A0A365L0K4"/>
<name>A0A365L0K4_9BACL</name>
<protein>
    <recommendedName>
        <fullName evidence="8">VTT domain-containing protein</fullName>
    </recommendedName>
</protein>
<dbReference type="GO" id="GO:0005886">
    <property type="term" value="C:plasma membrane"/>
    <property type="evidence" value="ECO:0007669"/>
    <property type="project" value="UniProtKB-SubCell"/>
</dbReference>
<comment type="caution">
    <text evidence="9">The sequence shown here is derived from an EMBL/GenBank/DDBJ whole genome shotgun (WGS) entry which is preliminary data.</text>
</comment>
<dbReference type="Proteomes" id="UP000251002">
    <property type="component" value="Unassembled WGS sequence"/>
</dbReference>
<proteinExistence type="inferred from homology"/>
<dbReference type="Pfam" id="PF09335">
    <property type="entry name" value="VTT_dom"/>
    <property type="match status" value="1"/>
</dbReference>
<evidence type="ECO:0000313" key="10">
    <source>
        <dbReference type="Proteomes" id="UP000251002"/>
    </source>
</evidence>
<dbReference type="EMBL" id="QLZR01000002">
    <property type="protein sequence ID" value="RAZ78958.1"/>
    <property type="molecule type" value="Genomic_DNA"/>
</dbReference>
<sequence>MDIQSIVDQILMFLKDLGLIGLFVSIFLEGASVPFPGIIAVLAYGGLLDFSVQKMAGTAAAMAVVYSLASLIPYFIGNKLEHRLWNKIRKGLSKASRFFNRYGIWSIALSRPFGVGNYISYLAGISNVGLVKYLLLTFTGIFPWCFIILYLGDYLNGNYDRFSALFNEYKFEFYGIGLLLAILFTAYSIWKRRKKDRT</sequence>
<evidence type="ECO:0000256" key="6">
    <source>
        <dbReference type="ARBA" id="ARBA00023136"/>
    </source>
</evidence>
<keyword evidence="6 7" id="KW-0472">Membrane</keyword>
<keyword evidence="4 7" id="KW-0812">Transmembrane</keyword>
<comment type="subcellular location">
    <subcellularLocation>
        <location evidence="1">Cell membrane</location>
        <topology evidence="1">Multi-pass membrane protein</topology>
    </subcellularLocation>
</comment>
<evidence type="ECO:0000256" key="3">
    <source>
        <dbReference type="ARBA" id="ARBA00022475"/>
    </source>
</evidence>
<dbReference type="PANTHER" id="PTHR42709:SF6">
    <property type="entry name" value="UNDECAPRENYL PHOSPHATE TRANSPORTER A"/>
    <property type="match status" value="1"/>
</dbReference>
<dbReference type="InterPro" id="IPR032816">
    <property type="entry name" value="VTT_dom"/>
</dbReference>
<feature type="domain" description="VTT" evidence="8">
    <location>
        <begin position="38"/>
        <end position="153"/>
    </location>
</feature>
<keyword evidence="10" id="KW-1185">Reference proteome</keyword>
<keyword evidence="3" id="KW-1003">Cell membrane</keyword>
<accession>A0A365L0K4</accession>
<organism evidence="9 10">
    <name type="scientific">Planococcus halotolerans</name>
    <dbReference type="NCBI Taxonomy" id="2233542"/>
    <lineage>
        <taxon>Bacteria</taxon>
        <taxon>Bacillati</taxon>
        <taxon>Bacillota</taxon>
        <taxon>Bacilli</taxon>
        <taxon>Bacillales</taxon>
        <taxon>Caryophanaceae</taxon>
        <taxon>Planococcus</taxon>
    </lineage>
</organism>
<evidence type="ECO:0000256" key="5">
    <source>
        <dbReference type="ARBA" id="ARBA00022989"/>
    </source>
</evidence>
<feature type="transmembrane region" description="Helical" evidence="7">
    <location>
        <begin position="56"/>
        <end position="76"/>
    </location>
</feature>
<gene>
    <name evidence="9" type="ORF">DP120_04895</name>
</gene>
<evidence type="ECO:0000259" key="8">
    <source>
        <dbReference type="Pfam" id="PF09335"/>
    </source>
</evidence>
<feature type="transmembrane region" description="Helical" evidence="7">
    <location>
        <begin position="171"/>
        <end position="190"/>
    </location>
</feature>
<comment type="similarity">
    <text evidence="2">Belongs to the DedA family.</text>
</comment>
<evidence type="ECO:0000256" key="4">
    <source>
        <dbReference type="ARBA" id="ARBA00022692"/>
    </source>
</evidence>
<evidence type="ECO:0000256" key="7">
    <source>
        <dbReference type="SAM" id="Phobius"/>
    </source>
</evidence>
<evidence type="ECO:0000256" key="2">
    <source>
        <dbReference type="ARBA" id="ARBA00010792"/>
    </source>
</evidence>
<reference evidence="9 10" key="1">
    <citation type="submission" date="2018-06" db="EMBL/GenBank/DDBJ databases">
        <title>The draft genome sequences of strains SCU63 and S1.</title>
        <authorList>
            <person name="Gan L."/>
        </authorList>
    </citation>
    <scope>NUCLEOTIDE SEQUENCE [LARGE SCALE GENOMIC DNA]</scope>
    <source>
        <strain evidence="9 10">SCU63</strain>
    </source>
</reference>
<keyword evidence="5 7" id="KW-1133">Transmembrane helix</keyword>
<dbReference type="InterPro" id="IPR051311">
    <property type="entry name" value="DedA_domain"/>
</dbReference>
<feature type="transmembrane region" description="Helical" evidence="7">
    <location>
        <begin position="20"/>
        <end position="44"/>
    </location>
</feature>
<feature type="transmembrane region" description="Helical" evidence="7">
    <location>
        <begin position="133"/>
        <end position="151"/>
    </location>
</feature>
<evidence type="ECO:0000256" key="1">
    <source>
        <dbReference type="ARBA" id="ARBA00004651"/>
    </source>
</evidence>